<dbReference type="GeneID" id="64660286"/>
<dbReference type="EMBL" id="JABBWK010000002">
    <property type="protein sequence ID" value="KAG1907824.1"/>
    <property type="molecule type" value="Genomic_DNA"/>
</dbReference>
<evidence type="ECO:0000256" key="1">
    <source>
        <dbReference type="SAM" id="MobiDB-lite"/>
    </source>
</evidence>
<comment type="caution">
    <text evidence="2">The sequence shown here is derived from an EMBL/GenBank/DDBJ whole genome shotgun (WGS) entry which is preliminary data.</text>
</comment>
<sequence>MSSHTLPRSFTVERSDSPASSYGRASMKKPRPILRDLRNTLALQTTEGSRDSIKQGVPFDTSFSVTESPSSPERRRHHRGNDKYRVSPIALPATPRTVPSLNIPGYTLVDALACHISNRDTPAKEEIILSHKHSSSMIVPDSNHGSLNIDNNSFFLESKHAAIHHCTKPFNPWKAPLNRRVVDQNALVFTIPPCSPTFPLSPPTASSSPMSDLLSKRSGRMFRLVPAQNDHFVHVLATDLTDYLIESPLESHCLSSPTHNGFPPDMLALLQELDELASWVQDFPYPEEALGALDILTIGSTVAVSCPHALRRLSNDQGDRFLQQPVLPDKGKSRMLTEPTDDISECQFHSAIPPASTPVTRRSSVRYIYEPQGTPSFLVGSSTSPIAYPAEGYRSPPREVIVPGPSSITSLNASTPVIRACGRRSVPNVSPPLLVSPPTGLTSFKAFFKRSRSNTMSMPQSNTCGREKKKFGWLKI</sequence>
<name>A0AAD4EKE8_9AGAM</name>
<feature type="region of interest" description="Disordered" evidence="1">
    <location>
        <begin position="1"/>
        <end position="84"/>
    </location>
</feature>
<dbReference type="Proteomes" id="UP001195769">
    <property type="component" value="Unassembled WGS sequence"/>
</dbReference>
<keyword evidence="3" id="KW-1185">Reference proteome</keyword>
<evidence type="ECO:0000313" key="3">
    <source>
        <dbReference type="Proteomes" id="UP001195769"/>
    </source>
</evidence>
<proteinExistence type="predicted"/>
<gene>
    <name evidence="2" type="ORF">F5891DRAFT_1180850</name>
</gene>
<dbReference type="RefSeq" id="XP_041233399.1">
    <property type="nucleotide sequence ID" value="XM_041365988.1"/>
</dbReference>
<reference evidence="2" key="1">
    <citation type="journal article" date="2020" name="New Phytol.">
        <title>Comparative genomics reveals dynamic genome evolution in host specialist ectomycorrhizal fungi.</title>
        <authorList>
            <person name="Lofgren L.A."/>
            <person name="Nguyen N.H."/>
            <person name="Vilgalys R."/>
            <person name="Ruytinx J."/>
            <person name="Liao H.L."/>
            <person name="Branco S."/>
            <person name="Kuo A."/>
            <person name="LaButti K."/>
            <person name="Lipzen A."/>
            <person name="Andreopoulos W."/>
            <person name="Pangilinan J."/>
            <person name="Riley R."/>
            <person name="Hundley H."/>
            <person name="Na H."/>
            <person name="Barry K."/>
            <person name="Grigoriev I.V."/>
            <person name="Stajich J.E."/>
            <person name="Kennedy P.G."/>
        </authorList>
    </citation>
    <scope>NUCLEOTIDE SEQUENCE</scope>
    <source>
        <strain evidence="2">FC203</strain>
    </source>
</reference>
<accession>A0AAD4EKE8</accession>
<protein>
    <submittedName>
        <fullName evidence="2">Uncharacterized protein</fullName>
    </submittedName>
</protein>
<evidence type="ECO:0000313" key="2">
    <source>
        <dbReference type="EMBL" id="KAG1907824.1"/>
    </source>
</evidence>
<dbReference type="AlphaFoldDB" id="A0AAD4EKE8"/>
<organism evidence="2 3">
    <name type="scientific">Suillus fuscotomentosus</name>
    <dbReference type="NCBI Taxonomy" id="1912939"/>
    <lineage>
        <taxon>Eukaryota</taxon>
        <taxon>Fungi</taxon>
        <taxon>Dikarya</taxon>
        <taxon>Basidiomycota</taxon>
        <taxon>Agaricomycotina</taxon>
        <taxon>Agaricomycetes</taxon>
        <taxon>Agaricomycetidae</taxon>
        <taxon>Boletales</taxon>
        <taxon>Suillineae</taxon>
        <taxon>Suillaceae</taxon>
        <taxon>Suillus</taxon>
    </lineage>
</organism>